<dbReference type="CDD" id="cd16442">
    <property type="entry name" value="BPL"/>
    <property type="match status" value="1"/>
</dbReference>
<comment type="caution">
    <text evidence="5">The sequence shown here is derived from an EMBL/GenBank/DDBJ whole genome shotgun (WGS) entry which is preliminary data.</text>
</comment>
<dbReference type="EC" id="6.3.4.15" evidence="3"/>
<sequence length="254" mass="28224">MTNTILAKNEIAKYLNSGLNILTFDEINSTNDYAKKLAEKRPDTAILIVADHQTAGYGRFKRDFYSPSNTGIYMSLLLPINKIETDLPTLKACVSTVKALRLNFPNADLKIKWINDILLNNKKISGILAESINDGKNGIAYVILGIGVNLNTTDFPLEIQDIASSITDSVTVNRNKIIADIVNEFFKINHAENFLAEYIRFCGTIGKRVELVNGNQHIVGTAEKIKSDGSLVIKDDKKNLHCFNSGEITKVYLK</sequence>
<organism evidence="5 6">
    <name type="scientific">Companilactobacillus mishanensis</name>
    <dbReference type="NCBI Taxonomy" id="2486008"/>
    <lineage>
        <taxon>Bacteria</taxon>
        <taxon>Bacillati</taxon>
        <taxon>Bacillota</taxon>
        <taxon>Bacilli</taxon>
        <taxon>Lactobacillales</taxon>
        <taxon>Lactobacillaceae</taxon>
        <taxon>Companilactobacillus</taxon>
    </lineage>
</organism>
<accession>A0ABW9P5T9</accession>
<keyword evidence="2" id="KW-0092">Biotin</keyword>
<dbReference type="PANTHER" id="PTHR12835">
    <property type="entry name" value="BIOTIN PROTEIN LIGASE"/>
    <property type="match status" value="1"/>
</dbReference>
<dbReference type="PROSITE" id="PS51733">
    <property type="entry name" value="BPL_LPL_CATALYTIC"/>
    <property type="match status" value="1"/>
</dbReference>
<dbReference type="Pfam" id="PF03099">
    <property type="entry name" value="BPL_LplA_LipB"/>
    <property type="match status" value="1"/>
</dbReference>
<dbReference type="Gene3D" id="2.30.30.100">
    <property type="match status" value="1"/>
</dbReference>
<dbReference type="SUPFAM" id="SSF55681">
    <property type="entry name" value="Class II aaRS and biotin synthetases"/>
    <property type="match status" value="1"/>
</dbReference>
<evidence type="ECO:0000313" key="6">
    <source>
        <dbReference type="Proteomes" id="UP000436655"/>
    </source>
</evidence>
<evidence type="ECO:0000256" key="3">
    <source>
        <dbReference type="ARBA" id="ARBA00024227"/>
    </source>
</evidence>
<dbReference type="NCBIfam" id="TIGR00121">
    <property type="entry name" value="birA_ligase"/>
    <property type="match status" value="1"/>
</dbReference>
<name>A0ABW9P5T9_9LACO</name>
<protein>
    <recommendedName>
        <fullName evidence="3">biotin--[biotin carboxyl-carrier protein] ligase</fullName>
        <ecNumber evidence="3">6.3.4.15</ecNumber>
    </recommendedName>
</protein>
<dbReference type="EMBL" id="VDFN01000002">
    <property type="protein sequence ID" value="MQS44631.1"/>
    <property type="molecule type" value="Genomic_DNA"/>
</dbReference>
<dbReference type="RefSeq" id="WP_125704816.1">
    <property type="nucleotide sequence ID" value="NZ_JBHTOO010000002.1"/>
</dbReference>
<keyword evidence="1 5" id="KW-0436">Ligase</keyword>
<dbReference type="GO" id="GO:0004077">
    <property type="term" value="F:biotin--[biotin carboxyl-carrier protein] ligase activity"/>
    <property type="evidence" value="ECO:0007669"/>
    <property type="project" value="UniProtKB-EC"/>
</dbReference>
<feature type="domain" description="BPL/LPL catalytic" evidence="4">
    <location>
        <begin position="5"/>
        <end position="193"/>
    </location>
</feature>
<evidence type="ECO:0000259" key="4">
    <source>
        <dbReference type="PROSITE" id="PS51733"/>
    </source>
</evidence>
<dbReference type="Pfam" id="PF02237">
    <property type="entry name" value="BPL_C"/>
    <property type="match status" value="1"/>
</dbReference>
<dbReference type="PANTHER" id="PTHR12835:SF5">
    <property type="entry name" value="BIOTIN--PROTEIN LIGASE"/>
    <property type="match status" value="1"/>
</dbReference>
<evidence type="ECO:0000256" key="1">
    <source>
        <dbReference type="ARBA" id="ARBA00022598"/>
    </source>
</evidence>
<dbReference type="InterPro" id="IPR004143">
    <property type="entry name" value="BPL_LPL_catalytic"/>
</dbReference>
<proteinExistence type="predicted"/>
<keyword evidence="6" id="KW-1185">Reference proteome</keyword>
<reference evidence="5 6" key="1">
    <citation type="journal article" date="2019" name="Syst. Appl. Microbiol.">
        <title>Polyphasic characterization of two novel Lactobacillus spp. isolated from blown salami packages: Description of Lactobacillus halodurans sp. nov. and Lactobacillus salsicarnum sp. nov.</title>
        <authorList>
            <person name="Schuster J.A."/>
            <person name="Klingl A."/>
            <person name="Vogel R.F."/>
            <person name="Ehrmann M.A."/>
        </authorList>
    </citation>
    <scope>NUCLEOTIDE SEQUENCE [LARGE SCALE GENOMIC DNA]</scope>
    <source>
        <strain evidence="5 6">TMW 1.2098</strain>
    </source>
</reference>
<dbReference type="InterPro" id="IPR004408">
    <property type="entry name" value="Biotin_CoA_COase_ligase"/>
</dbReference>
<evidence type="ECO:0000256" key="2">
    <source>
        <dbReference type="ARBA" id="ARBA00023267"/>
    </source>
</evidence>
<dbReference type="Gene3D" id="3.30.930.10">
    <property type="entry name" value="Bira Bifunctional Protein, Domain 2"/>
    <property type="match status" value="1"/>
</dbReference>
<dbReference type="InterPro" id="IPR003142">
    <property type="entry name" value="BPL_C"/>
</dbReference>
<dbReference type="Proteomes" id="UP000436655">
    <property type="component" value="Unassembled WGS sequence"/>
</dbReference>
<evidence type="ECO:0000313" key="5">
    <source>
        <dbReference type="EMBL" id="MQS44631.1"/>
    </source>
</evidence>
<dbReference type="InterPro" id="IPR045864">
    <property type="entry name" value="aa-tRNA-synth_II/BPL/LPL"/>
</dbReference>
<gene>
    <name evidence="5" type="ORF">FHL03_03925</name>
</gene>